<dbReference type="Pfam" id="PF08479">
    <property type="entry name" value="POTRA_2"/>
    <property type="match status" value="1"/>
</dbReference>
<protein>
    <submittedName>
        <fullName evidence="11">ShlB/FhaC/HecB family hemolysin secretion/activation protein</fullName>
    </submittedName>
</protein>
<comment type="subcellular location">
    <subcellularLocation>
        <location evidence="1">Cell outer membrane</location>
    </subcellularLocation>
</comment>
<evidence type="ECO:0000256" key="8">
    <source>
        <dbReference type="ARBA" id="ARBA00023237"/>
    </source>
</evidence>
<keyword evidence="3" id="KW-0813">Transport</keyword>
<keyword evidence="5" id="KW-0812">Transmembrane</keyword>
<reference evidence="11 12" key="1">
    <citation type="submission" date="2018-09" db="EMBL/GenBank/DDBJ databases">
        <title>The draft genome of Acinetobacter sp. strains.</title>
        <authorList>
            <person name="Qin J."/>
            <person name="Feng Y."/>
            <person name="Zong Z."/>
        </authorList>
    </citation>
    <scope>NUCLEOTIDE SEQUENCE [LARGE SCALE GENOMIC DNA]</scope>
    <source>
        <strain evidence="11 12">WCHAc060003</strain>
    </source>
</reference>
<evidence type="ECO:0000256" key="7">
    <source>
        <dbReference type="ARBA" id="ARBA00023136"/>
    </source>
</evidence>
<sequence>MSRSLKKSALFLMLQAAVTMCFAETIPNAGQLLQQQMQPQMKEPESKPLPVPVQPNGTIQGSQTIFVKQFNISGNTQFTESILKKEIADLEGKTQNLAGLQQAADRISDYYASHGYSFSYAFLPVQNLNNGEVQIQIIETAVNGVKVSNQTNTLPWLIRQIETPLQSRQILRDSSLDTLSVRFNQLHGVKSEAALTPGNALGETELSLLLTPAQKIQAYAGADNAGSKYTGEARASAGVRINSIAGLGDQLSLDVLSSGKGVNYGKAGYSAFINGYGTQLGASYSYLKYELREELKNLGYEGSAEEASLWLQQSMRSQTAFGLALSRKQIEDDIRSAQYENHRRVDALQLNLNHSSTDSLFGAGINTLYTALNFGKLDLQSADTKAIDALTRKTDGNFLSAQMNASRLQKLGSSSQLYLSAAGFYSPDNLDSSEAFYVGGPSFMRGYKNSAISGSEGLTASIELRQDLWSSASNKLNGKLFFDAAKLKLNASVWDSLTEKNTISLRSAGAGIAWSNDLLGTLQADAGFALGDKPVQISQRDDHQIWLSWQKVF</sequence>
<evidence type="ECO:0000259" key="10">
    <source>
        <dbReference type="PROSITE" id="PS51779"/>
    </source>
</evidence>
<accession>A0A498CYZ0</accession>
<dbReference type="PROSITE" id="PS51779">
    <property type="entry name" value="POTRA"/>
    <property type="match status" value="1"/>
</dbReference>
<dbReference type="AlphaFoldDB" id="A0A498CYZ0"/>
<keyword evidence="9" id="KW-0732">Signal</keyword>
<dbReference type="Gene3D" id="3.10.20.310">
    <property type="entry name" value="membrane protein fhac"/>
    <property type="match status" value="1"/>
</dbReference>
<evidence type="ECO:0000256" key="2">
    <source>
        <dbReference type="ARBA" id="ARBA00009055"/>
    </source>
</evidence>
<comment type="similarity">
    <text evidence="2">Belongs to the TPS (TC 1.B.20) family.</text>
</comment>
<dbReference type="PANTHER" id="PTHR34597">
    <property type="entry name" value="SLR1661 PROTEIN"/>
    <property type="match status" value="1"/>
</dbReference>
<dbReference type="GO" id="GO:0008320">
    <property type="term" value="F:protein transmembrane transporter activity"/>
    <property type="evidence" value="ECO:0007669"/>
    <property type="project" value="TreeGrafter"/>
</dbReference>
<comment type="caution">
    <text evidence="11">The sequence shown here is derived from an EMBL/GenBank/DDBJ whole genome shotgun (WGS) entry which is preliminary data.</text>
</comment>
<feature type="signal peptide" evidence="9">
    <location>
        <begin position="1"/>
        <end position="23"/>
    </location>
</feature>
<evidence type="ECO:0000256" key="4">
    <source>
        <dbReference type="ARBA" id="ARBA00022452"/>
    </source>
</evidence>
<feature type="domain" description="POTRA" evidence="10">
    <location>
        <begin position="65"/>
        <end position="140"/>
    </location>
</feature>
<keyword evidence="8" id="KW-0998">Cell outer membrane</keyword>
<dbReference type="InterPro" id="IPR051544">
    <property type="entry name" value="TPS_OM_transporter"/>
</dbReference>
<evidence type="ECO:0000256" key="6">
    <source>
        <dbReference type="ARBA" id="ARBA00022927"/>
    </source>
</evidence>
<feature type="chain" id="PRO_5019762689" evidence="9">
    <location>
        <begin position="24"/>
        <end position="553"/>
    </location>
</feature>
<dbReference type="PANTHER" id="PTHR34597:SF1">
    <property type="entry name" value="HEME_HEMOPEXIN TRANSPORTER PROTEIN HUXB"/>
    <property type="match status" value="1"/>
</dbReference>
<proteinExistence type="inferred from homology"/>
<dbReference type="EMBL" id="RCHD01000027">
    <property type="protein sequence ID" value="RLL34144.1"/>
    <property type="molecule type" value="Genomic_DNA"/>
</dbReference>
<dbReference type="InterPro" id="IPR013686">
    <property type="entry name" value="Polypept-transport_assoc_ShlB"/>
</dbReference>
<dbReference type="InterPro" id="IPR034746">
    <property type="entry name" value="POTRA"/>
</dbReference>
<dbReference type="Gene3D" id="2.40.160.50">
    <property type="entry name" value="membrane protein fhac: a member of the omp85/tpsb transporter family"/>
    <property type="match status" value="1"/>
</dbReference>
<evidence type="ECO:0000313" key="12">
    <source>
        <dbReference type="Proteomes" id="UP000267166"/>
    </source>
</evidence>
<keyword evidence="4" id="KW-1134">Transmembrane beta strand</keyword>
<evidence type="ECO:0000256" key="5">
    <source>
        <dbReference type="ARBA" id="ARBA00022692"/>
    </source>
</evidence>
<organism evidence="11 12">
    <name type="scientific">Acinetobacter cumulans</name>
    <dbReference type="NCBI Taxonomy" id="2136182"/>
    <lineage>
        <taxon>Bacteria</taxon>
        <taxon>Pseudomonadati</taxon>
        <taxon>Pseudomonadota</taxon>
        <taxon>Gammaproteobacteria</taxon>
        <taxon>Moraxellales</taxon>
        <taxon>Moraxellaceae</taxon>
        <taxon>Acinetobacter</taxon>
    </lineage>
</organism>
<dbReference type="GO" id="GO:0098046">
    <property type="term" value="C:type V protein secretion system complex"/>
    <property type="evidence" value="ECO:0007669"/>
    <property type="project" value="TreeGrafter"/>
</dbReference>
<evidence type="ECO:0000313" key="11">
    <source>
        <dbReference type="EMBL" id="RLL34144.1"/>
    </source>
</evidence>
<name>A0A498CYZ0_9GAMM</name>
<evidence type="ECO:0000256" key="3">
    <source>
        <dbReference type="ARBA" id="ARBA00022448"/>
    </source>
</evidence>
<evidence type="ECO:0000256" key="1">
    <source>
        <dbReference type="ARBA" id="ARBA00004442"/>
    </source>
</evidence>
<dbReference type="GO" id="GO:0009279">
    <property type="term" value="C:cell outer membrane"/>
    <property type="evidence" value="ECO:0007669"/>
    <property type="project" value="UniProtKB-SubCell"/>
</dbReference>
<gene>
    <name evidence="11" type="ORF">D9K80_11790</name>
</gene>
<dbReference type="InterPro" id="IPR005565">
    <property type="entry name" value="Hemolysn_activator_HlyB_C"/>
</dbReference>
<keyword evidence="7" id="KW-0472">Membrane</keyword>
<dbReference type="Pfam" id="PF03865">
    <property type="entry name" value="ShlB"/>
    <property type="match status" value="1"/>
</dbReference>
<dbReference type="Proteomes" id="UP000267166">
    <property type="component" value="Unassembled WGS sequence"/>
</dbReference>
<evidence type="ECO:0000256" key="9">
    <source>
        <dbReference type="SAM" id="SignalP"/>
    </source>
</evidence>
<keyword evidence="6" id="KW-0653">Protein transport</keyword>
<dbReference type="GO" id="GO:0046819">
    <property type="term" value="P:protein secretion by the type V secretion system"/>
    <property type="evidence" value="ECO:0007669"/>
    <property type="project" value="TreeGrafter"/>
</dbReference>